<dbReference type="GO" id="GO:0005829">
    <property type="term" value="C:cytosol"/>
    <property type="evidence" value="ECO:0007669"/>
    <property type="project" value="TreeGrafter"/>
</dbReference>
<dbReference type="GO" id="GO:0000156">
    <property type="term" value="F:phosphorelay response regulator activity"/>
    <property type="evidence" value="ECO:0007669"/>
    <property type="project" value="TreeGrafter"/>
</dbReference>
<dbReference type="PROSITE" id="PS51755">
    <property type="entry name" value="OMPR_PHOB"/>
    <property type="match status" value="1"/>
</dbReference>
<dbReference type="PANTHER" id="PTHR48111:SF40">
    <property type="entry name" value="PHOSPHATE REGULON TRANSCRIPTIONAL REGULATORY PROTEIN PHOB"/>
    <property type="match status" value="1"/>
</dbReference>
<evidence type="ECO:0000256" key="2">
    <source>
        <dbReference type="ARBA" id="ARBA00023012"/>
    </source>
</evidence>
<dbReference type="Gene3D" id="3.40.50.2300">
    <property type="match status" value="1"/>
</dbReference>
<dbReference type="AlphaFoldDB" id="A0A7Y3TYW1"/>
<feature type="DNA-binding region" description="OmpR/PhoB-type" evidence="5">
    <location>
        <begin position="131"/>
        <end position="230"/>
    </location>
</feature>
<dbReference type="SMART" id="SM00862">
    <property type="entry name" value="Trans_reg_C"/>
    <property type="match status" value="1"/>
</dbReference>
<dbReference type="PROSITE" id="PS50110">
    <property type="entry name" value="RESPONSE_REGULATORY"/>
    <property type="match status" value="1"/>
</dbReference>
<evidence type="ECO:0000256" key="4">
    <source>
        <dbReference type="PROSITE-ProRule" id="PRU00169"/>
    </source>
</evidence>
<accession>A0A7Y3TYW1</accession>
<evidence type="ECO:0000313" key="9">
    <source>
        <dbReference type="Proteomes" id="UP000588806"/>
    </source>
</evidence>
<sequence length="232" mass="26219">MHIGILEDDPLQRRFITTSLKDWGDEDTRVDAFERASELLAALQKQTFDLLIIDWYLPDADGMHLVQRLRQDFGWTSPILFITASQGENDVVMALECGADDFLTKPIRPAELRARLSALARRADINKGMVAENLSFGPYTLAPSSHSILLNGQAIPLTSREYDLAALFLSHIGQLFSREHILEIIWGISADITTRTIDTHLSRLRKKLAFGGQYGLRLKSVYQYGYRLEPVS</sequence>
<feature type="domain" description="OmpR/PhoB-type" evidence="7">
    <location>
        <begin position="131"/>
        <end position="230"/>
    </location>
</feature>
<dbReference type="GO" id="GO:0032993">
    <property type="term" value="C:protein-DNA complex"/>
    <property type="evidence" value="ECO:0007669"/>
    <property type="project" value="TreeGrafter"/>
</dbReference>
<organism evidence="8 9">
    <name type="scientific">Vreelandella azerica</name>
    <dbReference type="NCBI Taxonomy" id="2732867"/>
    <lineage>
        <taxon>Bacteria</taxon>
        <taxon>Pseudomonadati</taxon>
        <taxon>Pseudomonadota</taxon>
        <taxon>Gammaproteobacteria</taxon>
        <taxon>Oceanospirillales</taxon>
        <taxon>Halomonadaceae</taxon>
        <taxon>Vreelandella</taxon>
    </lineage>
</organism>
<evidence type="ECO:0000256" key="3">
    <source>
        <dbReference type="ARBA" id="ARBA00023125"/>
    </source>
</evidence>
<dbReference type="Pfam" id="PF00072">
    <property type="entry name" value="Response_reg"/>
    <property type="match status" value="1"/>
</dbReference>
<dbReference type="GO" id="GO:0006355">
    <property type="term" value="P:regulation of DNA-templated transcription"/>
    <property type="evidence" value="ECO:0007669"/>
    <property type="project" value="InterPro"/>
</dbReference>
<dbReference type="PANTHER" id="PTHR48111">
    <property type="entry name" value="REGULATOR OF RPOS"/>
    <property type="match status" value="1"/>
</dbReference>
<comment type="caution">
    <text evidence="8">The sequence shown here is derived from an EMBL/GenBank/DDBJ whole genome shotgun (WGS) entry which is preliminary data.</text>
</comment>
<dbReference type="SUPFAM" id="SSF52172">
    <property type="entry name" value="CheY-like"/>
    <property type="match status" value="1"/>
</dbReference>
<keyword evidence="3 5" id="KW-0238">DNA-binding</keyword>
<dbReference type="InterPro" id="IPR036388">
    <property type="entry name" value="WH-like_DNA-bd_sf"/>
</dbReference>
<dbReference type="SMART" id="SM00448">
    <property type="entry name" value="REC"/>
    <property type="match status" value="1"/>
</dbReference>
<gene>
    <name evidence="8" type="ORF">HLB35_04150</name>
</gene>
<dbReference type="CDD" id="cd00383">
    <property type="entry name" value="trans_reg_C"/>
    <property type="match status" value="1"/>
</dbReference>
<keyword evidence="9" id="KW-1185">Reference proteome</keyword>
<name>A0A7Y3TYW1_9GAMM</name>
<dbReference type="InterPro" id="IPR001789">
    <property type="entry name" value="Sig_transdc_resp-reg_receiver"/>
</dbReference>
<proteinExistence type="predicted"/>
<feature type="modified residue" description="4-aspartylphosphate" evidence="4">
    <location>
        <position position="54"/>
    </location>
</feature>
<reference evidence="8 9" key="1">
    <citation type="submission" date="2020-05" db="EMBL/GenBank/DDBJ databases">
        <authorList>
            <person name="Ruan W."/>
            <person name="Jeon C.O."/>
            <person name="Chun B.H."/>
        </authorList>
    </citation>
    <scope>NUCLEOTIDE SEQUENCE [LARGE SCALE GENOMIC DNA]</scope>
    <source>
        <strain evidence="8 9">TBZ9</strain>
    </source>
</reference>
<protein>
    <submittedName>
        <fullName evidence="8">Response regulator transcription factor</fullName>
    </submittedName>
</protein>
<dbReference type="InterPro" id="IPR011006">
    <property type="entry name" value="CheY-like_superfamily"/>
</dbReference>
<dbReference type="EMBL" id="JABFHI010000002">
    <property type="protein sequence ID" value="NOG31159.1"/>
    <property type="molecule type" value="Genomic_DNA"/>
</dbReference>
<keyword evidence="2" id="KW-0902">Two-component regulatory system</keyword>
<dbReference type="Pfam" id="PF00486">
    <property type="entry name" value="Trans_reg_C"/>
    <property type="match status" value="1"/>
</dbReference>
<dbReference type="GO" id="GO:0000976">
    <property type="term" value="F:transcription cis-regulatory region binding"/>
    <property type="evidence" value="ECO:0007669"/>
    <property type="project" value="TreeGrafter"/>
</dbReference>
<dbReference type="Proteomes" id="UP000588806">
    <property type="component" value="Unassembled WGS sequence"/>
</dbReference>
<keyword evidence="1 4" id="KW-0597">Phosphoprotein</keyword>
<evidence type="ECO:0000256" key="5">
    <source>
        <dbReference type="PROSITE-ProRule" id="PRU01091"/>
    </source>
</evidence>
<feature type="domain" description="Response regulatory" evidence="6">
    <location>
        <begin position="2"/>
        <end position="120"/>
    </location>
</feature>
<dbReference type="Gene3D" id="1.10.10.10">
    <property type="entry name" value="Winged helix-like DNA-binding domain superfamily/Winged helix DNA-binding domain"/>
    <property type="match status" value="1"/>
</dbReference>
<dbReference type="RefSeq" id="WP_171701640.1">
    <property type="nucleotide sequence ID" value="NZ_JABFHI010000002.1"/>
</dbReference>
<reference evidence="8 9" key="2">
    <citation type="submission" date="2020-06" db="EMBL/GenBank/DDBJ databases">
        <title>Halomonas songnenensis sp. nov., a moderately halophilic bacterium isolated from saline and alkaline soils.</title>
        <authorList>
            <person name="Jiang J."/>
            <person name="Pan Y."/>
        </authorList>
    </citation>
    <scope>NUCLEOTIDE SEQUENCE [LARGE SCALE GENOMIC DNA]</scope>
    <source>
        <strain evidence="8 9">TBZ9</strain>
    </source>
</reference>
<evidence type="ECO:0000313" key="8">
    <source>
        <dbReference type="EMBL" id="NOG31159.1"/>
    </source>
</evidence>
<dbReference type="InterPro" id="IPR039420">
    <property type="entry name" value="WalR-like"/>
</dbReference>
<dbReference type="InterPro" id="IPR001867">
    <property type="entry name" value="OmpR/PhoB-type_DNA-bd"/>
</dbReference>
<evidence type="ECO:0000256" key="1">
    <source>
        <dbReference type="ARBA" id="ARBA00022553"/>
    </source>
</evidence>
<evidence type="ECO:0000259" key="7">
    <source>
        <dbReference type="PROSITE" id="PS51755"/>
    </source>
</evidence>
<evidence type="ECO:0000259" key="6">
    <source>
        <dbReference type="PROSITE" id="PS50110"/>
    </source>
</evidence>